<dbReference type="EMBL" id="GL883192">
    <property type="protein sequence ID" value="EGF97940.1"/>
    <property type="molecule type" value="Genomic_DNA"/>
</dbReference>
<evidence type="ECO:0000256" key="1">
    <source>
        <dbReference type="SAM" id="MobiDB-lite"/>
    </source>
</evidence>
<evidence type="ECO:0000256" key="2">
    <source>
        <dbReference type="SAM" id="Phobius"/>
    </source>
</evidence>
<dbReference type="HOGENOM" id="CLU_481533_0_0_1"/>
<dbReference type="InParanoid" id="F4SBP0"/>
<dbReference type="KEGG" id="mlr:MELLADRAFT_113961"/>
<reference evidence="4" key="1">
    <citation type="journal article" date="2011" name="Proc. Natl. Acad. Sci. U.S.A.">
        <title>Obligate biotrophy features unraveled by the genomic analysis of rust fungi.</title>
        <authorList>
            <person name="Duplessis S."/>
            <person name="Cuomo C.A."/>
            <person name="Lin Y.-C."/>
            <person name="Aerts A."/>
            <person name="Tisserant E."/>
            <person name="Veneault-Fourrey C."/>
            <person name="Joly D.L."/>
            <person name="Hacquard S."/>
            <person name="Amselem J."/>
            <person name="Cantarel B.L."/>
            <person name="Chiu R."/>
            <person name="Coutinho P.M."/>
            <person name="Feau N."/>
            <person name="Field M."/>
            <person name="Frey P."/>
            <person name="Gelhaye E."/>
            <person name="Goldberg J."/>
            <person name="Grabherr M.G."/>
            <person name="Kodira C.D."/>
            <person name="Kohler A."/>
            <person name="Kuees U."/>
            <person name="Lindquist E.A."/>
            <person name="Lucas S.M."/>
            <person name="Mago R."/>
            <person name="Mauceli E."/>
            <person name="Morin E."/>
            <person name="Murat C."/>
            <person name="Pangilinan J.L."/>
            <person name="Park R."/>
            <person name="Pearson M."/>
            <person name="Quesneville H."/>
            <person name="Rouhier N."/>
            <person name="Sakthikumar S."/>
            <person name="Salamov A.A."/>
            <person name="Schmutz J."/>
            <person name="Selles B."/>
            <person name="Shapiro H."/>
            <person name="Tanguay P."/>
            <person name="Tuskan G.A."/>
            <person name="Henrissat B."/>
            <person name="Van de Peer Y."/>
            <person name="Rouze P."/>
            <person name="Ellis J.G."/>
            <person name="Dodds P.N."/>
            <person name="Schein J.E."/>
            <person name="Zhong S."/>
            <person name="Hamelin R.C."/>
            <person name="Grigoriev I.V."/>
            <person name="Szabo L.J."/>
            <person name="Martin F."/>
        </authorList>
    </citation>
    <scope>NUCLEOTIDE SEQUENCE [LARGE SCALE GENOMIC DNA]</scope>
    <source>
        <strain evidence="4">98AG31 / pathotype 3-4-7</strain>
    </source>
</reference>
<proteinExistence type="predicted"/>
<protein>
    <submittedName>
        <fullName evidence="3">Uncharacterized protein</fullName>
    </submittedName>
</protein>
<keyword evidence="2" id="KW-0812">Transmembrane</keyword>
<feature type="region of interest" description="Disordered" evidence="1">
    <location>
        <begin position="88"/>
        <end position="138"/>
    </location>
</feature>
<dbReference type="Proteomes" id="UP000001072">
    <property type="component" value="Unassembled WGS sequence"/>
</dbReference>
<evidence type="ECO:0000313" key="4">
    <source>
        <dbReference type="Proteomes" id="UP000001072"/>
    </source>
</evidence>
<evidence type="ECO:0000313" key="3">
    <source>
        <dbReference type="EMBL" id="EGF97940.1"/>
    </source>
</evidence>
<name>F4SBP0_MELLP</name>
<keyword evidence="2" id="KW-0472">Membrane</keyword>
<feature type="transmembrane region" description="Helical" evidence="2">
    <location>
        <begin position="194"/>
        <end position="216"/>
    </location>
</feature>
<feature type="compositionally biased region" description="Polar residues" evidence="1">
    <location>
        <begin position="90"/>
        <end position="103"/>
    </location>
</feature>
<dbReference type="VEuPathDB" id="FungiDB:MELLADRAFT_113961"/>
<keyword evidence="4" id="KW-1185">Reference proteome</keyword>
<keyword evidence="2" id="KW-1133">Transmembrane helix</keyword>
<organism evidence="4">
    <name type="scientific">Melampsora larici-populina (strain 98AG31 / pathotype 3-4-7)</name>
    <name type="common">Poplar leaf rust fungus</name>
    <dbReference type="NCBI Taxonomy" id="747676"/>
    <lineage>
        <taxon>Eukaryota</taxon>
        <taxon>Fungi</taxon>
        <taxon>Dikarya</taxon>
        <taxon>Basidiomycota</taxon>
        <taxon>Pucciniomycotina</taxon>
        <taxon>Pucciniomycetes</taxon>
        <taxon>Pucciniales</taxon>
        <taxon>Melampsoraceae</taxon>
        <taxon>Melampsora</taxon>
    </lineage>
</organism>
<feature type="compositionally biased region" description="Polar residues" evidence="1">
    <location>
        <begin position="120"/>
        <end position="138"/>
    </location>
</feature>
<dbReference type="OrthoDB" id="2506076at2759"/>
<feature type="region of interest" description="Disordered" evidence="1">
    <location>
        <begin position="1"/>
        <end position="59"/>
    </location>
</feature>
<sequence>MGGQHLERVVKKRRLAPKSNVTESDQQTSQQAQQKRGLQQLATTQNPGPPPPALLPSTNSILPAIHTTLPVGNLNLSPIVSAVSAPSWMDLSSSQPTPTATPNPVTSSASVATPTSSPTKIVSTISANPSPTDNSIPQPKTIATSSCLGSQCTTMITTSNIASSTASSIPVSGNGNSAGPNDFFQSLGSSAGSIFVTTLVGLAILGVIFAISSWGLRRWCNRRRKKIIDDDTWKFLNTPQEFSKRALDDDVDSIKSMPHGFSGQIPHVLLHNDLPHSSTPSHLFSTHLQAPPPTVMNQVNNDPTSTSQFHSFVGFHPSQPPPRMSCFMDDGQLSWISNPTSNSIAPIYGGVILAPIGTASTDHLPSSSIPTAPEPAYGSPRVEMSQVQDGLLRSSSSLRDTMTSRIRSFVSISNVETEESTPLTKLPIPLPRTRQHPLSREISIARSDDSSSIEILRERVKDQRTNIRSKLIESIQSESIQSAWSPSDLLNPTTNNSDSLIPNPYVPIEKCQPTTPRPLRVQKKESLIRYQLTDTPLSRELSQASCYSVTTTVVGHKPMGNLDQKG</sequence>
<gene>
    <name evidence="3" type="ORF">MELLADRAFT_113961</name>
</gene>
<feature type="compositionally biased region" description="Low complexity" evidence="1">
    <location>
        <begin position="26"/>
        <end position="42"/>
    </location>
</feature>
<dbReference type="AlphaFoldDB" id="F4SBP0"/>
<dbReference type="GeneID" id="18925154"/>
<feature type="compositionally biased region" description="Low complexity" evidence="1">
    <location>
        <begin position="104"/>
        <end position="119"/>
    </location>
</feature>
<dbReference type="RefSeq" id="XP_007418801.1">
    <property type="nucleotide sequence ID" value="XM_007418739.1"/>
</dbReference>
<accession>F4SBP0</accession>